<evidence type="ECO:0000313" key="11">
    <source>
        <dbReference type="Proteomes" id="UP000217182"/>
    </source>
</evidence>
<dbReference type="Proteomes" id="UP000217182">
    <property type="component" value="Chromosome"/>
</dbReference>
<dbReference type="HAMAP" id="MF_01005">
    <property type="entry name" value="BtuD"/>
    <property type="match status" value="1"/>
</dbReference>
<organism evidence="10 11">
    <name type="scientific">Gibbsiella quercinecans</name>
    <dbReference type="NCBI Taxonomy" id="929813"/>
    <lineage>
        <taxon>Bacteria</taxon>
        <taxon>Pseudomonadati</taxon>
        <taxon>Pseudomonadota</taxon>
        <taxon>Gammaproteobacteria</taxon>
        <taxon>Enterobacterales</taxon>
        <taxon>Yersiniaceae</taxon>
        <taxon>Gibbsiella</taxon>
    </lineage>
</organism>
<dbReference type="KEGG" id="gqu:AWC35_22960"/>
<evidence type="ECO:0000256" key="4">
    <source>
        <dbReference type="ARBA" id="ARBA00022741"/>
    </source>
</evidence>
<evidence type="ECO:0000256" key="1">
    <source>
        <dbReference type="ARBA" id="ARBA00022448"/>
    </source>
</evidence>
<dbReference type="PROSITE" id="PS00211">
    <property type="entry name" value="ABC_TRANSPORTER_1"/>
    <property type="match status" value="1"/>
</dbReference>
<dbReference type="InterPro" id="IPR003593">
    <property type="entry name" value="AAA+_ATPase"/>
</dbReference>
<accession>A0A250B721</accession>
<dbReference type="EC" id="7.6.2.8" evidence="8"/>
<dbReference type="GO" id="GO:0015420">
    <property type="term" value="F:ABC-type vitamin B12 transporter activity"/>
    <property type="evidence" value="ECO:0007669"/>
    <property type="project" value="UniProtKB-UniRule"/>
</dbReference>
<dbReference type="GO" id="GO:0005886">
    <property type="term" value="C:plasma membrane"/>
    <property type="evidence" value="ECO:0007669"/>
    <property type="project" value="UniProtKB-SubCell"/>
</dbReference>
<dbReference type="EMBL" id="CP014136">
    <property type="protein sequence ID" value="ATA21964.1"/>
    <property type="molecule type" value="Genomic_DNA"/>
</dbReference>
<sequence>MLELNQVSVDQRLFPLSARVAPGSQIHLIGPNGAGKSTLLARVAGLLPGGGQVLLDGQPLSHYSAGQLARRRAYLGQQQPPAAFMPVFQYLALHQPPGCGAAVLEDTLGYLCRQLKLADKLPRTLVQLSGGEWQRVRLVAALLQVWPAVNPLSRLLLLDEPGNSLDVAQKAALDRLLREFCQQGRSVLVCAHDLNQTLQQADQVWLLRAGRVVAQGPSQEVMVPALLSPVYEIGFHLQMVGEQRWLMTRDA</sequence>
<dbReference type="OrthoDB" id="5292475at2"/>
<comment type="function">
    <text evidence="8">Part of the ABC transporter complex BtuCDF involved in vitamin B12 import. Responsible for energy coupling to the transport system.</text>
</comment>
<dbReference type="InterPro" id="IPR003439">
    <property type="entry name" value="ABC_transporter-like_ATP-bd"/>
</dbReference>
<feature type="binding site" evidence="8">
    <location>
        <begin position="30"/>
        <end position="37"/>
    </location>
    <ligand>
        <name>ATP</name>
        <dbReference type="ChEBI" id="CHEBI:30616"/>
    </ligand>
</feature>
<keyword evidence="6 8" id="KW-1278">Translocase</keyword>
<comment type="subcellular location">
    <subcellularLocation>
        <location evidence="8">Cell membrane</location>
        <topology evidence="8">Peripheral membrane protein</topology>
    </subcellularLocation>
</comment>
<dbReference type="GO" id="GO:0005524">
    <property type="term" value="F:ATP binding"/>
    <property type="evidence" value="ECO:0007669"/>
    <property type="project" value="UniProtKB-KW"/>
</dbReference>
<dbReference type="PANTHER" id="PTHR42734:SF18">
    <property type="entry name" value="VITAMIN B12 IMPORT ATP-BINDING PROTEIN BTUD"/>
    <property type="match status" value="1"/>
</dbReference>
<reference evidence="10 11" key="1">
    <citation type="submission" date="2016-01" db="EMBL/GenBank/DDBJ databases">
        <authorList>
            <person name="Oliw E.H."/>
        </authorList>
    </citation>
    <scope>NUCLEOTIDE SEQUENCE [LARGE SCALE GENOMIC DNA]</scope>
    <source>
        <strain evidence="10 11">FRB97</strain>
    </source>
</reference>
<keyword evidence="2 8" id="KW-1003">Cell membrane</keyword>
<evidence type="ECO:0000256" key="6">
    <source>
        <dbReference type="ARBA" id="ARBA00022967"/>
    </source>
</evidence>
<dbReference type="NCBIfam" id="NF002981">
    <property type="entry name" value="PRK03695.1"/>
    <property type="match status" value="1"/>
</dbReference>
<dbReference type="FunFam" id="3.40.50.300:FF:000462">
    <property type="entry name" value="Vitamin B12 import ATP-binding protein BtuD"/>
    <property type="match status" value="1"/>
</dbReference>
<dbReference type="CDD" id="cd03214">
    <property type="entry name" value="ABC_Iron-Siderophores_B12_Hemin"/>
    <property type="match status" value="1"/>
</dbReference>
<keyword evidence="5 8" id="KW-0067">ATP-binding</keyword>
<gene>
    <name evidence="8" type="primary">btuD</name>
    <name evidence="10" type="ORF">AWC35_22960</name>
</gene>
<evidence type="ECO:0000256" key="5">
    <source>
        <dbReference type="ARBA" id="ARBA00022840"/>
    </source>
</evidence>
<comment type="similarity">
    <text evidence="8">Belongs to the ABC transporter superfamily. Vitamin B12 importer (TC 3.A.1.13.1) family.</text>
</comment>
<dbReference type="Gene3D" id="3.40.50.300">
    <property type="entry name" value="P-loop containing nucleotide triphosphate hydrolases"/>
    <property type="match status" value="1"/>
</dbReference>
<dbReference type="GO" id="GO:0016887">
    <property type="term" value="F:ATP hydrolysis activity"/>
    <property type="evidence" value="ECO:0007669"/>
    <property type="project" value="InterPro"/>
</dbReference>
<dbReference type="InterPro" id="IPR050153">
    <property type="entry name" value="Metal_Ion_Import_ABC"/>
</dbReference>
<feature type="domain" description="ABC transporter" evidence="9">
    <location>
        <begin position="2"/>
        <end position="234"/>
    </location>
</feature>
<dbReference type="SUPFAM" id="SSF52540">
    <property type="entry name" value="P-loop containing nucleoside triphosphate hydrolases"/>
    <property type="match status" value="1"/>
</dbReference>
<keyword evidence="7 8" id="KW-0472">Membrane</keyword>
<dbReference type="InterPro" id="IPR027417">
    <property type="entry name" value="P-loop_NTPase"/>
</dbReference>
<keyword evidence="1 8" id="KW-0813">Transport</keyword>
<dbReference type="PANTHER" id="PTHR42734">
    <property type="entry name" value="METAL TRANSPORT SYSTEM ATP-BINDING PROTEIN TM_0124-RELATED"/>
    <property type="match status" value="1"/>
</dbReference>
<comment type="subunit">
    <text evidence="8">The complex is composed of two ATP-binding proteins (BtuD), two transmembrane proteins (BtuC) and a solute-binding protein (BtuF).</text>
</comment>
<evidence type="ECO:0000313" key="10">
    <source>
        <dbReference type="EMBL" id="ATA21964.1"/>
    </source>
</evidence>
<dbReference type="InterPro" id="IPR023693">
    <property type="entry name" value="ABC_transptr_BtuD"/>
</dbReference>
<comment type="catalytic activity">
    <reaction evidence="8">
        <text>an R-cob(III)alamin(out) + ATP + H2O = an R-cob(III)alamin(in) + ADP + phosphate + H(+)</text>
        <dbReference type="Rhea" id="RHEA:17873"/>
        <dbReference type="ChEBI" id="CHEBI:15377"/>
        <dbReference type="ChEBI" id="CHEBI:15378"/>
        <dbReference type="ChEBI" id="CHEBI:30616"/>
        <dbReference type="ChEBI" id="CHEBI:43474"/>
        <dbReference type="ChEBI" id="CHEBI:140785"/>
        <dbReference type="ChEBI" id="CHEBI:456216"/>
        <dbReference type="EC" id="7.6.2.8"/>
    </reaction>
</comment>
<dbReference type="RefSeq" id="WP_095848551.1">
    <property type="nucleotide sequence ID" value="NZ_CP014136.1"/>
</dbReference>
<dbReference type="SMART" id="SM00382">
    <property type="entry name" value="AAA"/>
    <property type="match status" value="1"/>
</dbReference>
<dbReference type="Pfam" id="PF00005">
    <property type="entry name" value="ABC_tran"/>
    <property type="match status" value="1"/>
</dbReference>
<name>A0A250B721_9GAMM</name>
<proteinExistence type="inferred from homology"/>
<evidence type="ECO:0000256" key="2">
    <source>
        <dbReference type="ARBA" id="ARBA00022475"/>
    </source>
</evidence>
<keyword evidence="4 8" id="KW-0547">Nucleotide-binding</keyword>
<evidence type="ECO:0000256" key="8">
    <source>
        <dbReference type="HAMAP-Rule" id="MF_01005"/>
    </source>
</evidence>
<evidence type="ECO:0000256" key="7">
    <source>
        <dbReference type="ARBA" id="ARBA00023136"/>
    </source>
</evidence>
<keyword evidence="11" id="KW-1185">Reference proteome</keyword>
<dbReference type="InterPro" id="IPR017871">
    <property type="entry name" value="ABC_transporter-like_CS"/>
</dbReference>
<protein>
    <recommendedName>
        <fullName evidence="8">Vitamin B12 import ATP-binding protein BtuD</fullName>
        <ecNumber evidence="8">7.6.2.8</ecNumber>
    </recommendedName>
    <alternativeName>
        <fullName evidence="8">Vitamin B12-transporting ATPase</fullName>
    </alternativeName>
</protein>
<keyword evidence="3" id="KW-0997">Cell inner membrane</keyword>
<dbReference type="PROSITE" id="PS50893">
    <property type="entry name" value="ABC_TRANSPORTER_2"/>
    <property type="match status" value="1"/>
</dbReference>
<evidence type="ECO:0000259" key="9">
    <source>
        <dbReference type="PROSITE" id="PS50893"/>
    </source>
</evidence>
<evidence type="ECO:0000256" key="3">
    <source>
        <dbReference type="ARBA" id="ARBA00022519"/>
    </source>
</evidence>
<dbReference type="AlphaFoldDB" id="A0A250B721"/>